<comment type="caution">
    <text evidence="3">The sequence shown here is derived from an EMBL/GenBank/DDBJ whole genome shotgun (WGS) entry which is preliminary data.</text>
</comment>
<gene>
    <name evidence="3" type="ORF">CTI12_AA022100</name>
</gene>
<dbReference type="OrthoDB" id="1750315at2759"/>
<dbReference type="InterPro" id="IPR057135">
    <property type="entry name" value="At4g27190-like_LRR"/>
</dbReference>
<dbReference type="InterPro" id="IPR050905">
    <property type="entry name" value="Plant_NBS-LRR"/>
</dbReference>
<proteinExistence type="predicted"/>
<dbReference type="Gene3D" id="3.80.10.10">
    <property type="entry name" value="Ribonuclease Inhibitor"/>
    <property type="match status" value="1"/>
</dbReference>
<evidence type="ECO:0000259" key="2">
    <source>
        <dbReference type="Pfam" id="PF23247"/>
    </source>
</evidence>
<evidence type="ECO:0000313" key="4">
    <source>
        <dbReference type="Proteomes" id="UP000245207"/>
    </source>
</evidence>
<dbReference type="Pfam" id="PF23247">
    <property type="entry name" value="LRR_RPS2"/>
    <property type="match status" value="1"/>
</dbReference>
<evidence type="ECO:0000256" key="1">
    <source>
        <dbReference type="ARBA" id="ARBA00022821"/>
    </source>
</evidence>
<dbReference type="SUPFAM" id="SSF52047">
    <property type="entry name" value="RNI-like"/>
    <property type="match status" value="1"/>
</dbReference>
<dbReference type="Proteomes" id="UP000245207">
    <property type="component" value="Unassembled WGS sequence"/>
</dbReference>
<keyword evidence="1" id="KW-0611">Plant defense</keyword>
<dbReference type="InterPro" id="IPR032675">
    <property type="entry name" value="LRR_dom_sf"/>
</dbReference>
<dbReference type="AlphaFoldDB" id="A0A2U1QJL6"/>
<reference evidence="3 4" key="1">
    <citation type="journal article" date="2018" name="Mol. Plant">
        <title>The genome of Artemisia annua provides insight into the evolution of Asteraceae family and artemisinin biosynthesis.</title>
        <authorList>
            <person name="Shen Q."/>
            <person name="Zhang L."/>
            <person name="Liao Z."/>
            <person name="Wang S."/>
            <person name="Yan T."/>
            <person name="Shi P."/>
            <person name="Liu M."/>
            <person name="Fu X."/>
            <person name="Pan Q."/>
            <person name="Wang Y."/>
            <person name="Lv Z."/>
            <person name="Lu X."/>
            <person name="Zhang F."/>
            <person name="Jiang W."/>
            <person name="Ma Y."/>
            <person name="Chen M."/>
            <person name="Hao X."/>
            <person name="Li L."/>
            <person name="Tang Y."/>
            <person name="Lv G."/>
            <person name="Zhou Y."/>
            <person name="Sun X."/>
            <person name="Brodelius P.E."/>
            <person name="Rose J.K.C."/>
            <person name="Tang K."/>
        </authorList>
    </citation>
    <scope>NUCLEOTIDE SEQUENCE [LARGE SCALE GENOMIC DNA]</scope>
    <source>
        <strain evidence="4">cv. Huhao1</strain>
        <tissue evidence="3">Leaf</tissue>
    </source>
</reference>
<organism evidence="3 4">
    <name type="scientific">Artemisia annua</name>
    <name type="common">Sweet wormwood</name>
    <dbReference type="NCBI Taxonomy" id="35608"/>
    <lineage>
        <taxon>Eukaryota</taxon>
        <taxon>Viridiplantae</taxon>
        <taxon>Streptophyta</taxon>
        <taxon>Embryophyta</taxon>
        <taxon>Tracheophyta</taxon>
        <taxon>Spermatophyta</taxon>
        <taxon>Magnoliopsida</taxon>
        <taxon>eudicotyledons</taxon>
        <taxon>Gunneridae</taxon>
        <taxon>Pentapetalae</taxon>
        <taxon>asterids</taxon>
        <taxon>campanulids</taxon>
        <taxon>Asterales</taxon>
        <taxon>Asteraceae</taxon>
        <taxon>Asteroideae</taxon>
        <taxon>Anthemideae</taxon>
        <taxon>Artemisiinae</taxon>
        <taxon>Artemisia</taxon>
    </lineage>
</organism>
<name>A0A2U1QJL6_ARTAN</name>
<dbReference type="PANTHER" id="PTHR33463:SF218">
    <property type="entry name" value="DISEASE RESISTANCE PROTEIN RPS2-LIKE"/>
    <property type="match status" value="1"/>
</dbReference>
<evidence type="ECO:0000313" key="3">
    <source>
        <dbReference type="EMBL" id="PWA98162.1"/>
    </source>
</evidence>
<dbReference type="PANTHER" id="PTHR33463">
    <property type="entry name" value="NB-ARC DOMAIN-CONTAINING PROTEIN-RELATED"/>
    <property type="match status" value="1"/>
</dbReference>
<sequence>MEGTQAISATWPLCQYPRRLILEGCRACSSIIACYVVLKDLKHRDTHIISSNVLPQLTKLEHIELKDNKLAEEVFEVIPEGTNDNNNGGFSKSQTVFNIPNLTFLEIDKLNNLRYLWKRNRWMVLEFPKLTYLNIRGCRWLEHVFTSSMVGSLVQLDTLWIHDCQNLELIVKEEERDFRVNDQIISLPNLKVLKLDNLPCLKGFCLGEEAFSWPSLDILSIHYCPAITVLTKGQLDTPALKKMYTTFESPCEVREDLNSLMKKKLQEVPNYLLAVLL</sequence>
<dbReference type="EMBL" id="PKPP01000079">
    <property type="protein sequence ID" value="PWA98162.1"/>
    <property type="molecule type" value="Genomic_DNA"/>
</dbReference>
<accession>A0A2U1QJL6</accession>
<feature type="domain" description="Disease resistance protein At4g27190-like leucine-rich repeats" evidence="2">
    <location>
        <begin position="45"/>
        <end position="165"/>
    </location>
</feature>
<keyword evidence="4" id="KW-1185">Reference proteome</keyword>
<protein>
    <submittedName>
        <fullName evidence="3">RGC2 resistance protein 5A</fullName>
    </submittedName>
</protein>